<dbReference type="Proteomes" id="UP000663842">
    <property type="component" value="Unassembled WGS sequence"/>
</dbReference>
<dbReference type="Proteomes" id="UP000663866">
    <property type="component" value="Unassembled WGS sequence"/>
</dbReference>
<dbReference type="AlphaFoldDB" id="A0A819SZY3"/>
<comment type="caution">
    <text evidence="4">The sequence shown here is derived from an EMBL/GenBank/DDBJ whole genome shotgun (WGS) entry which is preliminary data.</text>
</comment>
<name>A0A819SZY3_9BILA</name>
<keyword evidence="1" id="KW-1133">Transmembrane helix</keyword>
<evidence type="ECO:0000313" key="5">
    <source>
        <dbReference type="Proteomes" id="UP000663842"/>
    </source>
</evidence>
<evidence type="ECO:0000313" key="4">
    <source>
        <dbReference type="EMBL" id="CAF4070393.1"/>
    </source>
</evidence>
<evidence type="ECO:0000313" key="6">
    <source>
        <dbReference type="Proteomes" id="UP000663866"/>
    </source>
</evidence>
<feature type="transmembrane region" description="Helical" evidence="1">
    <location>
        <begin position="295"/>
        <end position="316"/>
    </location>
</feature>
<sequence>MGSSFTLTLANIFMWKWQKEFVRRQDMTGEFYGRYIDDILMTWNRSEIDLKKLLDDANTWHPNIKLECKISKSLPFLDVVLTNNNGMLSTSVYHKPAAEPYVVPFISDHPRHTFVNVIQTSLTRALRNSSTFEIFNNERIYIKLILLYNGKHYLDIHHRSKVETSHGSLFTPCPRDKYSQQTFHPYSCPLSTDSIDLTMSYQNIPTPLKTTTSIDTDDIDEYLLEIYEHVTKIMPISFVFILLNISTMSWDRPYPFYDDWRYNDRTTRSPWPITDKTHECIIRADAILPNVGRKIKLLLCLGIPIITYLFLLVLVIHRICSKYCRKKNEKQTENLQQGSKDLTEVTTHQYEPEDLSVITNPKMKLLATI</sequence>
<dbReference type="Pfam" id="PF26215">
    <property type="entry name" value="HTH_animal"/>
    <property type="match status" value="1"/>
</dbReference>
<proteinExistence type="predicted"/>
<accession>A0A819SZY3</accession>
<dbReference type="EMBL" id="CAJOBG010001793">
    <property type="protein sequence ID" value="CAF3958994.1"/>
    <property type="molecule type" value="Genomic_DNA"/>
</dbReference>
<evidence type="ECO:0000256" key="1">
    <source>
        <dbReference type="SAM" id="Phobius"/>
    </source>
</evidence>
<dbReference type="InterPro" id="IPR058912">
    <property type="entry name" value="HTH_animal"/>
</dbReference>
<organism evidence="4 5">
    <name type="scientific">Rotaria magnacalcarata</name>
    <dbReference type="NCBI Taxonomy" id="392030"/>
    <lineage>
        <taxon>Eukaryota</taxon>
        <taxon>Metazoa</taxon>
        <taxon>Spiralia</taxon>
        <taxon>Gnathifera</taxon>
        <taxon>Rotifera</taxon>
        <taxon>Eurotatoria</taxon>
        <taxon>Bdelloidea</taxon>
        <taxon>Philodinida</taxon>
        <taxon>Philodinidae</taxon>
        <taxon>Rotaria</taxon>
    </lineage>
</organism>
<dbReference type="PANTHER" id="PTHR21301">
    <property type="entry name" value="REVERSE TRANSCRIPTASE"/>
    <property type="match status" value="1"/>
</dbReference>
<evidence type="ECO:0000313" key="3">
    <source>
        <dbReference type="EMBL" id="CAF3958994.1"/>
    </source>
</evidence>
<keyword evidence="1" id="KW-0472">Membrane</keyword>
<feature type="domain" description="Helix-turn-helix" evidence="2">
    <location>
        <begin position="101"/>
        <end position="150"/>
    </location>
</feature>
<keyword evidence="1" id="KW-0812">Transmembrane</keyword>
<dbReference type="PANTHER" id="PTHR21301:SF10">
    <property type="entry name" value="REVERSE TRANSCRIPTASE DOMAIN-CONTAINING PROTEIN"/>
    <property type="match status" value="1"/>
</dbReference>
<evidence type="ECO:0000259" key="2">
    <source>
        <dbReference type="Pfam" id="PF26215"/>
    </source>
</evidence>
<reference evidence="4" key="1">
    <citation type="submission" date="2021-02" db="EMBL/GenBank/DDBJ databases">
        <authorList>
            <person name="Nowell W R."/>
        </authorList>
    </citation>
    <scope>NUCLEOTIDE SEQUENCE</scope>
</reference>
<protein>
    <recommendedName>
        <fullName evidence="2">Helix-turn-helix domain-containing protein</fullName>
    </recommendedName>
</protein>
<dbReference type="EMBL" id="CAJOBF010003036">
    <property type="protein sequence ID" value="CAF4070393.1"/>
    <property type="molecule type" value="Genomic_DNA"/>
</dbReference>
<keyword evidence="6" id="KW-1185">Reference proteome</keyword>
<gene>
    <name evidence="3" type="ORF">OVN521_LOCUS12691</name>
    <name evidence="4" type="ORF">UXM345_LOCUS20402</name>
</gene>